<evidence type="ECO:0000313" key="2">
    <source>
        <dbReference type="EMBL" id="MBB5626657.1"/>
    </source>
</evidence>
<accession>A0A7W8Z3F3</accession>
<evidence type="ECO:0000256" key="1">
    <source>
        <dbReference type="SAM" id="Phobius"/>
    </source>
</evidence>
<evidence type="ECO:0000313" key="3">
    <source>
        <dbReference type="Proteomes" id="UP000588112"/>
    </source>
</evidence>
<reference evidence="2 3" key="1">
    <citation type="submission" date="2020-08" db="EMBL/GenBank/DDBJ databases">
        <title>Sequencing the genomes of 1000 actinobacteria strains.</title>
        <authorList>
            <person name="Klenk H.-P."/>
        </authorList>
    </citation>
    <scope>NUCLEOTIDE SEQUENCE [LARGE SCALE GENOMIC DNA]</scope>
    <source>
        <strain evidence="2 3">DSM 45790</strain>
    </source>
</reference>
<keyword evidence="1" id="KW-1133">Transmembrane helix</keyword>
<keyword evidence="3" id="KW-1185">Reference proteome</keyword>
<name>A0A7W8Z3F3_9ACTN</name>
<dbReference type="AlphaFoldDB" id="A0A7W8Z3F3"/>
<organism evidence="2 3">
    <name type="scientific">Sphaerisporangium krabiense</name>
    <dbReference type="NCBI Taxonomy" id="763782"/>
    <lineage>
        <taxon>Bacteria</taxon>
        <taxon>Bacillati</taxon>
        <taxon>Actinomycetota</taxon>
        <taxon>Actinomycetes</taxon>
        <taxon>Streptosporangiales</taxon>
        <taxon>Streptosporangiaceae</taxon>
        <taxon>Sphaerisporangium</taxon>
    </lineage>
</organism>
<sequence>MTSGILIAVTAATAASLIAVAAARRRHWTLTLACGVTTALATYAAARMLVGPRMVALS</sequence>
<comment type="caution">
    <text evidence="2">The sequence shown here is derived from an EMBL/GenBank/DDBJ whole genome shotgun (WGS) entry which is preliminary data.</text>
</comment>
<protein>
    <submittedName>
        <fullName evidence="2">Uncharacterized protein</fullName>
    </submittedName>
</protein>
<dbReference type="RefSeq" id="WP_184610750.1">
    <property type="nucleotide sequence ID" value="NZ_BOOS01000029.1"/>
</dbReference>
<gene>
    <name evidence="2" type="ORF">BJ981_002356</name>
</gene>
<keyword evidence="1" id="KW-0472">Membrane</keyword>
<feature type="transmembrane region" description="Helical" evidence="1">
    <location>
        <begin position="29"/>
        <end position="50"/>
    </location>
</feature>
<proteinExistence type="predicted"/>
<dbReference type="Proteomes" id="UP000588112">
    <property type="component" value="Unassembled WGS sequence"/>
</dbReference>
<keyword evidence="1" id="KW-0812">Transmembrane</keyword>
<dbReference type="EMBL" id="JACHBR010000001">
    <property type="protein sequence ID" value="MBB5626657.1"/>
    <property type="molecule type" value="Genomic_DNA"/>
</dbReference>